<accession>A0AAE3VQC2</accession>
<name>A0AAE3VQC2_9HYPH</name>
<sequence length="215" mass="23640">MSRDLHLIVDGVAFQFPDSPSSRLWHDLLPKLAENVRLTILDRGGAPRVDGAEFVGFPAHTGRDTAADSVLVDRFCKHLAADVFTSTRFTTPLETPMAILVGDLLPAALHQKTATREWREREIAILYAQARICLGAKAGDDLETLFPYLAKDSITVAPAVDLVAGASPPPEAVAVLAEDLVSALHEVAERSKREEQVRFYQKWAQLRALQAEVDF</sequence>
<gene>
    <name evidence="1" type="ORF">J2S73_002649</name>
</gene>
<evidence type="ECO:0000313" key="2">
    <source>
        <dbReference type="Proteomes" id="UP001229244"/>
    </source>
</evidence>
<dbReference type="Proteomes" id="UP001229244">
    <property type="component" value="Unassembled WGS sequence"/>
</dbReference>
<proteinExistence type="predicted"/>
<comment type="caution">
    <text evidence="1">The sequence shown here is derived from an EMBL/GenBank/DDBJ whole genome shotgun (WGS) entry which is preliminary data.</text>
</comment>
<dbReference type="EMBL" id="JAUSUL010000002">
    <property type="protein sequence ID" value="MDQ0316192.1"/>
    <property type="molecule type" value="Genomic_DNA"/>
</dbReference>
<dbReference type="RefSeq" id="WP_306886020.1">
    <property type="nucleotide sequence ID" value="NZ_JAUSUL010000002.1"/>
</dbReference>
<evidence type="ECO:0000313" key="1">
    <source>
        <dbReference type="EMBL" id="MDQ0316192.1"/>
    </source>
</evidence>
<dbReference type="AlphaFoldDB" id="A0AAE3VQC2"/>
<keyword evidence="2" id="KW-1185">Reference proteome</keyword>
<reference evidence="1" key="1">
    <citation type="submission" date="2023-07" db="EMBL/GenBank/DDBJ databases">
        <title>Genomic Encyclopedia of Type Strains, Phase IV (KMG-IV): sequencing the most valuable type-strain genomes for metagenomic binning, comparative biology and taxonomic classification.</title>
        <authorList>
            <person name="Goeker M."/>
        </authorList>
    </citation>
    <scope>NUCLEOTIDE SEQUENCE</scope>
    <source>
        <strain evidence="1">DSM 21202</strain>
    </source>
</reference>
<protein>
    <submittedName>
        <fullName evidence="1">Uncharacterized protein</fullName>
    </submittedName>
</protein>
<organism evidence="1 2">
    <name type="scientific">Amorphus orientalis</name>
    <dbReference type="NCBI Taxonomy" id="649198"/>
    <lineage>
        <taxon>Bacteria</taxon>
        <taxon>Pseudomonadati</taxon>
        <taxon>Pseudomonadota</taxon>
        <taxon>Alphaproteobacteria</taxon>
        <taxon>Hyphomicrobiales</taxon>
        <taxon>Amorphaceae</taxon>
        <taxon>Amorphus</taxon>
    </lineage>
</organism>